<dbReference type="EMBL" id="SWLB01000003">
    <property type="protein sequence ID" value="KAF3339840.1"/>
    <property type="molecule type" value="Genomic_DNA"/>
</dbReference>
<gene>
    <name evidence="2" type="ORF">FCM35_KLT15611</name>
</gene>
<feature type="compositionally biased region" description="Basic and acidic residues" evidence="1">
    <location>
        <begin position="174"/>
        <end position="206"/>
    </location>
</feature>
<dbReference type="AlphaFoldDB" id="A0A833VS89"/>
<sequence length="619" mass="69447">MDEHKKIDLDAPLLSIRRFSVEPPTSSFTTSNSNSTKQAHKRSSLPFYKPDIKSGPVRNPGVIPFVWEQRPGQPKPSTNSPSRPPFVAPRPPPVKMGSSVRTRKPVTNYSSSAKNVKDPYFEDFNYPNNERLEEKQEQEQIEEEEKFDKPPQVVPESAQAELKSAISNGNHQTQETHKEKQVKEQAEKELKKREQEQKQNEMREKFEEEEEDEDEEDNFSDALDTLSRTESFFMNCSVSGLSELPAGPTKPSPYPGGSDPDAREFMIDRFLPAAQAVATGSPQYTFRKAPVPAREVAKPAQTFVGRGINPSQRRVPVPLPYQNQPKYENSFEEEDEDEEDDDEEEFEESRRFYAKGCGFLPSFCMKGSLLIMNPVPGMKARGKVMPPRGGAGRRSSPLIRSSNNGSDSKHSDEAFENYMHSWEPVYKHKQDQTSNSSMKINDSSKNINSETSHLTYWSDSPNTGGGSSPLIHSTGNSLEKIEYKSSPAVPSHCSSQNRSSSLDRDPDQFLDAQDSNPSEAASATEEVENVVEVKKNGVDWVLPVQLLPLPLPKSPTESWLSRTLPSVSANKQPVSSFLGMQVQNKKQGLRENEMKFSGSPRQIRFSEVLERPASVQSEI</sequence>
<feature type="compositionally biased region" description="Low complexity" evidence="1">
    <location>
        <begin position="25"/>
        <end position="36"/>
    </location>
</feature>
<protein>
    <submittedName>
        <fullName evidence="2">Reticulocyte-binding protein 2</fullName>
    </submittedName>
</protein>
<feature type="region of interest" description="Disordered" evidence="1">
    <location>
        <begin position="19"/>
        <end position="225"/>
    </location>
</feature>
<evidence type="ECO:0000313" key="2">
    <source>
        <dbReference type="EMBL" id="KAF3339840.1"/>
    </source>
</evidence>
<feature type="compositionally biased region" description="Acidic residues" evidence="1">
    <location>
        <begin position="330"/>
        <end position="347"/>
    </location>
</feature>
<feature type="region of interest" description="Disordered" evidence="1">
    <location>
        <begin position="379"/>
        <end position="527"/>
    </location>
</feature>
<name>A0A833VS89_9POAL</name>
<feature type="compositionally biased region" description="Acidic residues" evidence="1">
    <location>
        <begin position="207"/>
        <end position="219"/>
    </location>
</feature>
<feature type="compositionally biased region" description="Polar residues" evidence="1">
    <location>
        <begin position="105"/>
        <end position="114"/>
    </location>
</feature>
<keyword evidence="3" id="KW-1185">Reference proteome</keyword>
<organism evidence="2 3">
    <name type="scientific">Carex littledalei</name>
    <dbReference type="NCBI Taxonomy" id="544730"/>
    <lineage>
        <taxon>Eukaryota</taxon>
        <taxon>Viridiplantae</taxon>
        <taxon>Streptophyta</taxon>
        <taxon>Embryophyta</taxon>
        <taxon>Tracheophyta</taxon>
        <taxon>Spermatophyta</taxon>
        <taxon>Magnoliopsida</taxon>
        <taxon>Liliopsida</taxon>
        <taxon>Poales</taxon>
        <taxon>Cyperaceae</taxon>
        <taxon>Cyperoideae</taxon>
        <taxon>Cariceae</taxon>
        <taxon>Carex</taxon>
        <taxon>Carex subgen. Euthyceras</taxon>
    </lineage>
</organism>
<dbReference type="PANTHER" id="PTHR33671:SF2">
    <property type="entry name" value="N-METHYLTRANSFERASE, PUTATIVE (DUF688)-RELATED"/>
    <property type="match status" value="1"/>
</dbReference>
<evidence type="ECO:0000256" key="1">
    <source>
        <dbReference type="SAM" id="MobiDB-lite"/>
    </source>
</evidence>
<evidence type="ECO:0000313" key="3">
    <source>
        <dbReference type="Proteomes" id="UP000623129"/>
    </source>
</evidence>
<dbReference type="Pfam" id="PF05097">
    <property type="entry name" value="DUF688"/>
    <property type="match status" value="1"/>
</dbReference>
<feature type="compositionally biased region" description="Pro residues" evidence="1">
    <location>
        <begin position="82"/>
        <end position="94"/>
    </location>
</feature>
<feature type="region of interest" description="Disordered" evidence="1">
    <location>
        <begin position="302"/>
        <end position="348"/>
    </location>
</feature>
<accession>A0A833VS89</accession>
<dbReference type="Proteomes" id="UP000623129">
    <property type="component" value="Unassembled WGS sequence"/>
</dbReference>
<comment type="caution">
    <text evidence="2">The sequence shown here is derived from an EMBL/GenBank/DDBJ whole genome shotgun (WGS) entry which is preliminary data.</text>
</comment>
<dbReference type="PANTHER" id="PTHR33671">
    <property type="entry name" value="N-METHYLTRANSFERASE, PUTATIVE (DUF688)-RELATED"/>
    <property type="match status" value="1"/>
</dbReference>
<reference evidence="2" key="1">
    <citation type="submission" date="2020-01" db="EMBL/GenBank/DDBJ databases">
        <title>Genome sequence of Kobresia littledalei, the first chromosome-level genome in the family Cyperaceae.</title>
        <authorList>
            <person name="Qu G."/>
        </authorList>
    </citation>
    <scope>NUCLEOTIDE SEQUENCE</scope>
    <source>
        <strain evidence="2">C.B.Clarke</strain>
        <tissue evidence="2">Leaf</tissue>
    </source>
</reference>
<feature type="compositionally biased region" description="Polar residues" evidence="1">
    <location>
        <begin position="432"/>
        <end position="462"/>
    </location>
</feature>
<feature type="region of interest" description="Disordered" evidence="1">
    <location>
        <begin position="239"/>
        <end position="263"/>
    </location>
</feature>
<proteinExistence type="predicted"/>
<dbReference type="OrthoDB" id="677721at2759"/>
<dbReference type="InterPro" id="IPR007789">
    <property type="entry name" value="DUF688"/>
</dbReference>